<dbReference type="InterPro" id="IPR011333">
    <property type="entry name" value="SKP1/BTB/POZ_sf"/>
</dbReference>
<dbReference type="SUPFAM" id="SSF54695">
    <property type="entry name" value="POZ domain"/>
    <property type="match status" value="1"/>
</dbReference>
<dbReference type="EMBL" id="PQXI01000266">
    <property type="protein sequence ID" value="TGO20773.1"/>
    <property type="molecule type" value="Genomic_DNA"/>
</dbReference>
<evidence type="ECO:0000256" key="1">
    <source>
        <dbReference type="SAM" id="MobiDB-lite"/>
    </source>
</evidence>
<sequence length="391" mass="43980">MAKSTNANIIVDPDGDLILLLDPIPKSSKSDDSSSTDAGFVKTPDDEICTESQMTQSVEAEASEDEPTPIYNDSILVSSKHMSLASPVFKAMLQGGFQEAITLKETGKLEVPLPDDDPAAMKILINIIHGRMKSIPLKIDLELFTQLAILADKYHCAEVIRPYPEIWKSKLQDWCDICEDIACWICIAWQFELNDEFLRATKWIQEKGTCDLVTTMGTMKFNLPIPKRVTDQIEMCRLEGIREVVQSLEVLITMYQKPGNRCTATKIPEIEYSDPTQIYPYQHFPAQSRSNTKQISFLNYDKVASYRRGCDSMLLGSLIKSAIENGLFPLPASPYTSWSVKSLRDKMELLEASGLCSKFVKTTVVQHDVIGGLKRSIRGITQWGLYLDEFQ</sequence>
<dbReference type="CDD" id="cd18186">
    <property type="entry name" value="BTB_POZ_ZBTB_KLHL-like"/>
    <property type="match status" value="1"/>
</dbReference>
<dbReference type="Proteomes" id="UP000297910">
    <property type="component" value="Unassembled WGS sequence"/>
</dbReference>
<evidence type="ECO:0000313" key="3">
    <source>
        <dbReference type="Proteomes" id="UP000297910"/>
    </source>
</evidence>
<reference evidence="2 3" key="1">
    <citation type="submission" date="2017-12" db="EMBL/GenBank/DDBJ databases">
        <title>Comparative genomics of Botrytis spp.</title>
        <authorList>
            <person name="Valero-Jimenez C.A."/>
            <person name="Tapia P."/>
            <person name="Veloso J."/>
            <person name="Silva-Moreno E."/>
            <person name="Staats M."/>
            <person name="Valdes J.H."/>
            <person name="Van Kan J.A.L."/>
        </authorList>
    </citation>
    <scope>NUCLEOTIDE SEQUENCE [LARGE SCALE GENOMIC DNA]</scope>
    <source>
        <strain evidence="2 3">Bp0003</strain>
    </source>
</reference>
<organism evidence="2 3">
    <name type="scientific">Botrytis paeoniae</name>
    <dbReference type="NCBI Taxonomy" id="278948"/>
    <lineage>
        <taxon>Eukaryota</taxon>
        <taxon>Fungi</taxon>
        <taxon>Dikarya</taxon>
        <taxon>Ascomycota</taxon>
        <taxon>Pezizomycotina</taxon>
        <taxon>Leotiomycetes</taxon>
        <taxon>Helotiales</taxon>
        <taxon>Sclerotiniaceae</taxon>
        <taxon>Botrytis</taxon>
    </lineage>
</organism>
<gene>
    <name evidence="2" type="ORF">BPAE_0267g00130</name>
</gene>
<comment type="caution">
    <text evidence="2">The sequence shown here is derived from an EMBL/GenBank/DDBJ whole genome shotgun (WGS) entry which is preliminary data.</text>
</comment>
<evidence type="ECO:0000313" key="2">
    <source>
        <dbReference type="EMBL" id="TGO20773.1"/>
    </source>
</evidence>
<keyword evidence="3" id="KW-1185">Reference proteome</keyword>
<dbReference type="Gene3D" id="3.30.710.10">
    <property type="entry name" value="Potassium Channel Kv1.1, Chain A"/>
    <property type="match status" value="1"/>
</dbReference>
<dbReference type="AlphaFoldDB" id="A0A4Z1FDB1"/>
<accession>A0A4Z1FDB1</accession>
<proteinExistence type="predicted"/>
<protein>
    <submittedName>
        <fullName evidence="2">Uncharacterized protein</fullName>
    </submittedName>
</protein>
<feature type="region of interest" description="Disordered" evidence="1">
    <location>
        <begin position="22"/>
        <end position="48"/>
    </location>
</feature>
<name>A0A4Z1FDB1_9HELO</name>